<dbReference type="Proteomes" id="UP000267464">
    <property type="component" value="Unassembled WGS sequence"/>
</dbReference>
<organism evidence="1 2">
    <name type="scientific">Piscinibacter terrae</name>
    <dbReference type="NCBI Taxonomy" id="2496871"/>
    <lineage>
        <taxon>Bacteria</taxon>
        <taxon>Pseudomonadati</taxon>
        <taxon>Pseudomonadota</taxon>
        <taxon>Betaproteobacteria</taxon>
        <taxon>Burkholderiales</taxon>
        <taxon>Sphaerotilaceae</taxon>
        <taxon>Piscinibacter</taxon>
    </lineage>
</organism>
<dbReference type="OrthoDB" id="7356208at2"/>
<evidence type="ECO:0008006" key="3">
    <source>
        <dbReference type="Google" id="ProtNLM"/>
    </source>
</evidence>
<reference evidence="1 2" key="1">
    <citation type="submission" date="2018-08" db="EMBL/GenBank/DDBJ databases">
        <authorList>
            <person name="Khan S.A."/>
            <person name="Jeon C.O."/>
            <person name="Chun B.H."/>
            <person name="Jeong S.E."/>
        </authorList>
    </citation>
    <scope>NUCLEOTIDE SEQUENCE [LARGE SCALE GENOMIC DNA]</scope>
    <source>
        <strain evidence="1 2">S-16</strain>
    </source>
</reference>
<keyword evidence="2" id="KW-1185">Reference proteome</keyword>
<dbReference type="RefSeq" id="WP_124543309.1">
    <property type="nucleotide sequence ID" value="NZ_QUSW01000009.1"/>
</dbReference>
<proteinExistence type="predicted"/>
<protein>
    <recommendedName>
        <fullName evidence="3">Killing trait domain-containing protein</fullName>
    </recommendedName>
</protein>
<dbReference type="AlphaFoldDB" id="A0A3N7JKS2"/>
<name>A0A3N7JKS2_9BURK</name>
<accession>A0A3N7JKS2</accession>
<comment type="caution">
    <text evidence="1">The sequence shown here is derived from an EMBL/GenBank/DDBJ whole genome shotgun (WGS) entry which is preliminary data.</text>
</comment>
<evidence type="ECO:0000313" key="1">
    <source>
        <dbReference type="EMBL" id="RQP21899.1"/>
    </source>
</evidence>
<evidence type="ECO:0000313" key="2">
    <source>
        <dbReference type="Proteomes" id="UP000267464"/>
    </source>
</evidence>
<reference evidence="1 2" key="2">
    <citation type="submission" date="2018-12" db="EMBL/GenBank/DDBJ databases">
        <title>Rhizobacter gummiphilus sp. nov., a rubber-degrading bacterium isolated from the soil of a botanical garden in Japan.</title>
        <authorList>
            <person name="Shunsuke S.S."/>
        </authorList>
    </citation>
    <scope>NUCLEOTIDE SEQUENCE [LARGE SCALE GENOMIC DNA]</scope>
    <source>
        <strain evidence="1 2">S-16</strain>
    </source>
</reference>
<sequence length="115" mass="11677">MDPTKVNAQVIDVINQVQLATMSPQVVLTSGAGKAYQSVAQSTAIAVQDATDALRNISTIATTAAGVAMAQYLATGEEKYAKVMAQAQALMQGATDDFAKVGSAAATVLKGFPAG</sequence>
<gene>
    <name evidence="1" type="ORF">DZC73_26020</name>
</gene>
<dbReference type="EMBL" id="QUSW01000009">
    <property type="protein sequence ID" value="RQP21899.1"/>
    <property type="molecule type" value="Genomic_DNA"/>
</dbReference>